<accession>A0A1I9YF01</accession>
<protein>
    <submittedName>
        <fullName evidence="5">Response regulator transcription factor</fullName>
    </submittedName>
</protein>
<dbReference type="SMART" id="SM00421">
    <property type="entry name" value="HTH_LUXR"/>
    <property type="match status" value="1"/>
</dbReference>
<name>A0A1I9YF01_9BURK</name>
<dbReference type="GO" id="GO:0000160">
    <property type="term" value="P:phosphorelay signal transduction system"/>
    <property type="evidence" value="ECO:0007669"/>
    <property type="project" value="InterPro"/>
</dbReference>
<evidence type="ECO:0000256" key="2">
    <source>
        <dbReference type="PROSITE-ProRule" id="PRU00169"/>
    </source>
</evidence>
<sequence length="304" mass="33010">MLRPDPLRDVVLIVDDAPENLSILHSLLDKSGYTVLVATDGAGALDRARRLPPDLILLDALMPGIDGFETCRRLKEDLETRPIPVIFMTGLTETEHVLQGFQAGGVDYITKPIRPAEVMVRIASHLRNSRQVVQTRAAMDAAGQAVVAVGPSGEVLWLTPLAQARLRGSLDAQGRLPAALCSWLQEALRAPEVGPFELLTATEQLIVSRPRRGAHGEELLVIQSKPGSPGPAALMQAFRLTPREADVLYWVAVGKTNRDIADILGMSPRTANKHLEHVFAKLGVETRTTAARMALNLVTPQTTQ</sequence>
<dbReference type="PROSITE" id="PS50043">
    <property type="entry name" value="HTH_LUXR_2"/>
    <property type="match status" value="1"/>
</dbReference>
<dbReference type="InterPro" id="IPR000792">
    <property type="entry name" value="Tscrpt_reg_LuxR_C"/>
</dbReference>
<dbReference type="GO" id="GO:0003677">
    <property type="term" value="F:DNA binding"/>
    <property type="evidence" value="ECO:0007669"/>
    <property type="project" value="UniProtKB-KW"/>
</dbReference>
<dbReference type="CDD" id="cd19920">
    <property type="entry name" value="REC_PA4781-like"/>
    <property type="match status" value="1"/>
</dbReference>
<keyword evidence="6" id="KW-1185">Reference proteome</keyword>
<dbReference type="SUPFAM" id="SSF52172">
    <property type="entry name" value="CheY-like"/>
    <property type="match status" value="1"/>
</dbReference>
<dbReference type="AlphaFoldDB" id="A0A1I9YF01"/>
<gene>
    <name evidence="5" type="ORF">BJG93_05480</name>
</gene>
<evidence type="ECO:0000259" key="4">
    <source>
        <dbReference type="PROSITE" id="PS50110"/>
    </source>
</evidence>
<feature type="domain" description="Response regulatory" evidence="4">
    <location>
        <begin position="10"/>
        <end position="126"/>
    </location>
</feature>
<proteinExistence type="predicted"/>
<keyword evidence="1" id="KW-0238">DNA-binding</keyword>
<reference evidence="5" key="1">
    <citation type="submission" date="2016-09" db="EMBL/GenBank/DDBJ databases">
        <title>The Complete Genome of Burkholderia sprentiae wsm5005.</title>
        <authorList>
            <person name="De Meyer S."/>
            <person name="Wang P."/>
            <person name="Terpolilli J."/>
        </authorList>
    </citation>
    <scope>NUCLEOTIDE SEQUENCE [LARGE SCALE GENOMIC DNA]</scope>
    <source>
        <strain evidence="5">WSM5005</strain>
    </source>
</reference>
<reference evidence="5" key="2">
    <citation type="submission" date="2021-06" db="EMBL/GenBank/DDBJ databases">
        <authorList>
            <person name="Rogers T.H."/>
            <person name="Ramsay J.P."/>
            <person name="Wang P."/>
            <person name="Terpolilli J."/>
        </authorList>
    </citation>
    <scope>NUCLEOTIDE SEQUENCE</scope>
    <source>
        <strain evidence="5">WSM5005</strain>
    </source>
</reference>
<evidence type="ECO:0000313" key="6">
    <source>
        <dbReference type="Proteomes" id="UP000179860"/>
    </source>
</evidence>
<evidence type="ECO:0000313" key="5">
    <source>
        <dbReference type="EMBL" id="APA84884.1"/>
    </source>
</evidence>
<dbReference type="KEGG" id="pspw:BJG93_05480"/>
<evidence type="ECO:0000259" key="3">
    <source>
        <dbReference type="PROSITE" id="PS50043"/>
    </source>
</evidence>
<dbReference type="PANTHER" id="PTHR43214">
    <property type="entry name" value="TWO-COMPONENT RESPONSE REGULATOR"/>
    <property type="match status" value="1"/>
</dbReference>
<dbReference type="SMART" id="SM00448">
    <property type="entry name" value="REC"/>
    <property type="match status" value="1"/>
</dbReference>
<dbReference type="InterPro" id="IPR016032">
    <property type="entry name" value="Sig_transdc_resp-reg_C-effctor"/>
</dbReference>
<dbReference type="OrthoDB" id="8874570at2"/>
<dbReference type="GO" id="GO:0006355">
    <property type="term" value="P:regulation of DNA-templated transcription"/>
    <property type="evidence" value="ECO:0007669"/>
    <property type="project" value="InterPro"/>
</dbReference>
<dbReference type="InterPro" id="IPR001789">
    <property type="entry name" value="Sig_transdc_resp-reg_receiver"/>
</dbReference>
<feature type="modified residue" description="4-aspartylphosphate" evidence="2">
    <location>
        <position position="59"/>
    </location>
</feature>
<dbReference type="Gene3D" id="1.10.10.10">
    <property type="entry name" value="Winged helix-like DNA-binding domain superfamily/Winged helix DNA-binding domain"/>
    <property type="match status" value="1"/>
</dbReference>
<dbReference type="InterPro" id="IPR036388">
    <property type="entry name" value="WH-like_DNA-bd_sf"/>
</dbReference>
<dbReference type="PANTHER" id="PTHR43214:SF44">
    <property type="entry name" value="TWO-COMPONENT RESPONSE REGULATOR"/>
    <property type="match status" value="1"/>
</dbReference>
<dbReference type="Pfam" id="PF00196">
    <property type="entry name" value="GerE"/>
    <property type="match status" value="1"/>
</dbReference>
<keyword evidence="2" id="KW-0597">Phosphoprotein</keyword>
<dbReference type="STRING" id="754502.BJG93_05480"/>
<dbReference type="Proteomes" id="UP000179860">
    <property type="component" value="Chromosome 1"/>
</dbReference>
<dbReference type="SUPFAM" id="SSF46894">
    <property type="entry name" value="C-terminal effector domain of the bipartite response regulators"/>
    <property type="match status" value="1"/>
</dbReference>
<feature type="domain" description="HTH luxR-type" evidence="3">
    <location>
        <begin position="233"/>
        <end position="298"/>
    </location>
</feature>
<dbReference type="Pfam" id="PF00072">
    <property type="entry name" value="Response_reg"/>
    <property type="match status" value="1"/>
</dbReference>
<dbReference type="CDD" id="cd06170">
    <property type="entry name" value="LuxR_C_like"/>
    <property type="match status" value="1"/>
</dbReference>
<dbReference type="InterPro" id="IPR011006">
    <property type="entry name" value="CheY-like_superfamily"/>
</dbReference>
<dbReference type="Gene3D" id="3.40.50.2300">
    <property type="match status" value="1"/>
</dbReference>
<dbReference type="PROSITE" id="PS50110">
    <property type="entry name" value="RESPONSE_REGULATORY"/>
    <property type="match status" value="1"/>
</dbReference>
<dbReference type="EMBL" id="CP017561">
    <property type="protein sequence ID" value="APA84884.1"/>
    <property type="molecule type" value="Genomic_DNA"/>
</dbReference>
<evidence type="ECO:0000256" key="1">
    <source>
        <dbReference type="ARBA" id="ARBA00023125"/>
    </source>
</evidence>
<dbReference type="InterPro" id="IPR039420">
    <property type="entry name" value="WalR-like"/>
</dbReference>
<dbReference type="RefSeq" id="WP_027197646.1">
    <property type="nucleotide sequence ID" value="NZ_CP017561.2"/>
</dbReference>
<dbReference type="PRINTS" id="PR00038">
    <property type="entry name" value="HTHLUXR"/>
</dbReference>
<organism evidence="5 6">
    <name type="scientific">Paraburkholderia sprentiae WSM5005</name>
    <dbReference type="NCBI Taxonomy" id="754502"/>
    <lineage>
        <taxon>Bacteria</taxon>
        <taxon>Pseudomonadati</taxon>
        <taxon>Pseudomonadota</taxon>
        <taxon>Betaproteobacteria</taxon>
        <taxon>Burkholderiales</taxon>
        <taxon>Burkholderiaceae</taxon>
        <taxon>Paraburkholderia</taxon>
    </lineage>
</organism>